<keyword evidence="6" id="KW-1185">Reference proteome</keyword>
<sequence>MITDRKVRVAIIGAGNMANNVHYPSLASFDDVEIVGVIETRQERLNTTCDRFGIPASARFLTALDTDYQSILNDLRPDGVYVIGQPEIMYPIWHWCLTNGFNLYIEKPMGLTTHQAEALAHLAETKGLITQVSHQRRTAPILQTIKARLLEKGPIIHGVVEFFKCDVTPMLIARDRMMDDGTHAIDTARWICGGEVVKVESECRRIGVPDINWFGATLHFDTGATCYVVCNWASGRRVFRTQMHVQGGYADVEVEAEGRIYLDNNYKGETLTTQDAAGSRDNFVFGGFAAKNREFIDSLKTGEDRCSSPFRDTVKTMRVCQTILSQALDAGV</sequence>
<dbReference type="InterPro" id="IPR051317">
    <property type="entry name" value="Gfo/Idh/MocA_oxidoreduct"/>
</dbReference>
<dbReference type="Gene3D" id="3.40.50.720">
    <property type="entry name" value="NAD(P)-binding Rossmann-like Domain"/>
    <property type="match status" value="1"/>
</dbReference>
<dbReference type="SUPFAM" id="SSF55347">
    <property type="entry name" value="Glyceraldehyde-3-phosphate dehydrogenase-like, C-terminal domain"/>
    <property type="match status" value="1"/>
</dbReference>
<dbReference type="STRING" id="1122133.SAMN02745157_1013"/>
<accession>A0A1M4WLU2</accession>
<gene>
    <name evidence="5" type="ORF">SAMN02745157_1013</name>
</gene>
<comment type="similarity">
    <text evidence="1">Belongs to the Gfo/Idh/MocA family.</text>
</comment>
<reference evidence="5 6" key="1">
    <citation type="submission" date="2016-11" db="EMBL/GenBank/DDBJ databases">
        <authorList>
            <person name="Jaros S."/>
            <person name="Januszkiewicz K."/>
            <person name="Wedrychowicz H."/>
        </authorList>
    </citation>
    <scope>NUCLEOTIDE SEQUENCE [LARGE SCALE GENOMIC DNA]</scope>
    <source>
        <strain evidence="5 6">DSM 19436</strain>
    </source>
</reference>
<dbReference type="Proteomes" id="UP000184485">
    <property type="component" value="Unassembled WGS sequence"/>
</dbReference>
<dbReference type="PANTHER" id="PTHR43708:SF5">
    <property type="entry name" value="CONSERVED EXPRESSED OXIDOREDUCTASE (EUROFUNG)-RELATED"/>
    <property type="match status" value="1"/>
</dbReference>
<proteinExistence type="inferred from homology"/>
<evidence type="ECO:0000256" key="2">
    <source>
        <dbReference type="ARBA" id="ARBA00023002"/>
    </source>
</evidence>
<keyword evidence="2" id="KW-0560">Oxidoreductase</keyword>
<dbReference type="OrthoDB" id="9790710at2"/>
<dbReference type="Gene3D" id="3.30.360.10">
    <property type="entry name" value="Dihydrodipicolinate Reductase, domain 2"/>
    <property type="match status" value="1"/>
</dbReference>
<dbReference type="PANTHER" id="PTHR43708">
    <property type="entry name" value="CONSERVED EXPRESSED OXIDOREDUCTASE (EUROFUNG)"/>
    <property type="match status" value="1"/>
</dbReference>
<dbReference type="InterPro" id="IPR000683">
    <property type="entry name" value="Gfo/Idh/MocA-like_OxRdtase_N"/>
</dbReference>
<evidence type="ECO:0000313" key="5">
    <source>
        <dbReference type="EMBL" id="SHE82198.1"/>
    </source>
</evidence>
<feature type="domain" description="GFO/IDH/MocA-like oxidoreductase" evidence="4">
    <location>
        <begin position="177"/>
        <end position="245"/>
    </location>
</feature>
<evidence type="ECO:0000256" key="1">
    <source>
        <dbReference type="ARBA" id="ARBA00010928"/>
    </source>
</evidence>
<dbReference type="SUPFAM" id="SSF51735">
    <property type="entry name" value="NAD(P)-binding Rossmann-fold domains"/>
    <property type="match status" value="1"/>
</dbReference>
<dbReference type="Pfam" id="PF01408">
    <property type="entry name" value="GFO_IDH_MocA"/>
    <property type="match status" value="1"/>
</dbReference>
<name>A0A1M4WLU2_9HYPH</name>
<feature type="domain" description="Gfo/Idh/MocA-like oxidoreductase N-terminal" evidence="3">
    <location>
        <begin position="7"/>
        <end position="134"/>
    </location>
</feature>
<dbReference type="RefSeq" id="WP_073051638.1">
    <property type="nucleotide sequence ID" value="NZ_FQUP01000001.1"/>
</dbReference>
<evidence type="ECO:0000259" key="4">
    <source>
        <dbReference type="Pfam" id="PF22725"/>
    </source>
</evidence>
<dbReference type="GO" id="GO:0000166">
    <property type="term" value="F:nucleotide binding"/>
    <property type="evidence" value="ECO:0007669"/>
    <property type="project" value="InterPro"/>
</dbReference>
<dbReference type="InterPro" id="IPR055170">
    <property type="entry name" value="GFO_IDH_MocA-like_dom"/>
</dbReference>
<dbReference type="Pfam" id="PF22725">
    <property type="entry name" value="GFO_IDH_MocA_C3"/>
    <property type="match status" value="1"/>
</dbReference>
<dbReference type="AlphaFoldDB" id="A0A1M4WLU2"/>
<evidence type="ECO:0000313" key="6">
    <source>
        <dbReference type="Proteomes" id="UP000184485"/>
    </source>
</evidence>
<dbReference type="EMBL" id="FQUP01000001">
    <property type="protein sequence ID" value="SHE82198.1"/>
    <property type="molecule type" value="Genomic_DNA"/>
</dbReference>
<organism evidence="5 6">
    <name type="scientific">Kaistia soli DSM 19436</name>
    <dbReference type="NCBI Taxonomy" id="1122133"/>
    <lineage>
        <taxon>Bacteria</taxon>
        <taxon>Pseudomonadati</taxon>
        <taxon>Pseudomonadota</taxon>
        <taxon>Alphaproteobacteria</taxon>
        <taxon>Hyphomicrobiales</taxon>
        <taxon>Kaistiaceae</taxon>
        <taxon>Kaistia</taxon>
    </lineage>
</organism>
<dbReference type="InterPro" id="IPR036291">
    <property type="entry name" value="NAD(P)-bd_dom_sf"/>
</dbReference>
<evidence type="ECO:0000259" key="3">
    <source>
        <dbReference type="Pfam" id="PF01408"/>
    </source>
</evidence>
<protein>
    <submittedName>
        <fullName evidence="5">Predicted dehydrogenase</fullName>
    </submittedName>
</protein>
<dbReference type="GO" id="GO:0016491">
    <property type="term" value="F:oxidoreductase activity"/>
    <property type="evidence" value="ECO:0007669"/>
    <property type="project" value="UniProtKB-KW"/>
</dbReference>